<evidence type="ECO:0000313" key="3">
    <source>
        <dbReference type="Proteomes" id="UP000494040"/>
    </source>
</evidence>
<proteinExistence type="predicted"/>
<feature type="signal peptide" evidence="1">
    <location>
        <begin position="1"/>
        <end position="18"/>
    </location>
</feature>
<evidence type="ECO:0000313" key="2">
    <source>
        <dbReference type="EnsemblMetazoa" id="XP_014242048.1"/>
    </source>
</evidence>
<dbReference type="OrthoDB" id="6366357at2759"/>
<dbReference type="Pfam" id="PF16061">
    <property type="entry name" value="DUF4803"/>
    <property type="match status" value="1"/>
</dbReference>
<dbReference type="KEGG" id="clec:106662461"/>
<dbReference type="InterPro" id="IPR032062">
    <property type="entry name" value="DUF4803"/>
</dbReference>
<accession>A0A8I6RA28</accession>
<dbReference type="GeneID" id="106662461"/>
<organism evidence="2 3">
    <name type="scientific">Cimex lectularius</name>
    <name type="common">Bed bug</name>
    <name type="synonym">Acanthia lectularia</name>
    <dbReference type="NCBI Taxonomy" id="79782"/>
    <lineage>
        <taxon>Eukaryota</taxon>
        <taxon>Metazoa</taxon>
        <taxon>Ecdysozoa</taxon>
        <taxon>Arthropoda</taxon>
        <taxon>Hexapoda</taxon>
        <taxon>Insecta</taxon>
        <taxon>Pterygota</taxon>
        <taxon>Neoptera</taxon>
        <taxon>Paraneoptera</taxon>
        <taxon>Hemiptera</taxon>
        <taxon>Heteroptera</taxon>
        <taxon>Panheteroptera</taxon>
        <taxon>Cimicomorpha</taxon>
        <taxon>Cimicidae</taxon>
        <taxon>Cimex</taxon>
    </lineage>
</organism>
<keyword evidence="3" id="KW-1185">Reference proteome</keyword>
<protein>
    <submittedName>
        <fullName evidence="2">Uncharacterized protein</fullName>
    </submittedName>
</protein>
<dbReference type="PANTHER" id="PTHR47890">
    <property type="entry name" value="LD24308P"/>
    <property type="match status" value="1"/>
</dbReference>
<evidence type="ECO:0000256" key="1">
    <source>
        <dbReference type="SAM" id="SignalP"/>
    </source>
</evidence>
<dbReference type="EnsemblMetazoa" id="XM_014386562.2">
    <property type="protein sequence ID" value="XP_014242048.1"/>
    <property type="gene ID" value="LOC106662461"/>
</dbReference>
<name>A0A8I6RA28_CIMLE</name>
<dbReference type="RefSeq" id="XP_014242048.1">
    <property type="nucleotide sequence ID" value="XM_014386562.2"/>
</dbReference>
<dbReference type="AlphaFoldDB" id="A0A8I6RA28"/>
<keyword evidence="1" id="KW-0732">Signal</keyword>
<reference evidence="2" key="1">
    <citation type="submission" date="2022-01" db="UniProtKB">
        <authorList>
            <consortium name="EnsemblMetazoa"/>
        </authorList>
    </citation>
    <scope>IDENTIFICATION</scope>
</reference>
<dbReference type="OMA" id="YISTCET"/>
<dbReference type="Proteomes" id="UP000494040">
    <property type="component" value="Unassembled WGS sequence"/>
</dbReference>
<feature type="chain" id="PRO_5035288318" evidence="1">
    <location>
        <begin position="19"/>
        <end position="657"/>
    </location>
</feature>
<sequence length="657" mass="76391">MEIIQKLIILSVFISAQAINIFPDLIEVALDFVQHSDKTFQINIENNENVLRQIMVLSKKVDTIGETFLHEEAAVVKFIEDVHTQLSLKMHYSEVLEVIENIETSFDYFMTNIHIGTNLFGASNETMMFKLEKHTLEEFATFAVSSHPKSFFKSLHKLYKLHEQNDRIGKVFRKKGFFEEIIYNYKEYGALRCELQQSVQQMLFNIFNVLQLAQIKAFLMVQFSWTLLKTYNKGNFTMEIKGLRQEYKMEIENQANTLKLFQQVSNEFITCDPKLHQKEKTYTELTRLFQGFIVNEVDLNEQGTCKYDCSSYQYSKQHSCFKNKFCAKQPTCKGNVIGCRFIDSDMWICQAPLSSPKRYDWIEYENGRRLGYKTSCSRSVTKVDSWWRWLFWHCSYCFCYCDDSNDQQSHRYFNMRYVTSDIKNNKAIVGLRFIKVNKIIHLQIKEGELGKNGQIGNATWLPVDNYTISDEGIKAEVDYHIITWQEKAIDLDDLIAPEDYVLTGVKFRKIGGHLNLEIRVTKVDFQNGVFVDEGRLTTWISNDNTDAARDKPRTQIKLERPLDIAKINHGAFYPDSESNQFVEFTNSDIDLDAAQTVLPFIDTQIVAPDPPVLLSGAGLYHRGKKYFGGFIAPKVFTFYYGKNMRKNKSIMVTNVLT</sequence>
<dbReference type="PANTHER" id="PTHR47890:SF1">
    <property type="entry name" value="LD24308P"/>
    <property type="match status" value="1"/>
</dbReference>